<protein>
    <submittedName>
        <fullName evidence="1">Uncharacterized protein</fullName>
    </submittedName>
</protein>
<gene>
    <name evidence="1" type="ORF">CYR34_18725</name>
</gene>
<proteinExistence type="predicted"/>
<keyword evidence="2" id="KW-1185">Reference proteome</keyword>
<sequence length="136" mass="15336">MRKAIVSILFLLFFMISGREFLQRHIFPVTLTVAESLNLNDTARLYVVEADVNATPRPVYRYYLADKSLSQKDFLASIQESENYFLQVSEKAKVNFTQGVLSLSTTGTVSKFTNTGSYRVGENTYYVKIALSAAPE</sequence>
<dbReference type="EMBL" id="PJZK01000025">
    <property type="protein sequence ID" value="PLR44757.1"/>
    <property type="molecule type" value="Genomic_DNA"/>
</dbReference>
<reference evidence="1 2" key="1">
    <citation type="submission" date="2017-12" db="EMBL/GenBank/DDBJ databases">
        <title>Characterization of six clinical isolates of Enterochimera gen. nov., a novel genus of the Yersiniaciae family and the three species Enterochimera arupensis sp. nov., Enterochimera coloradensis sp. nov, and Enterochimera californica sp. nov.</title>
        <authorList>
            <person name="Rossi A."/>
            <person name="Fisher M."/>
        </authorList>
    </citation>
    <scope>NUCLEOTIDE SEQUENCE [LARGE SCALE GENOMIC DNA]</scope>
    <source>
        <strain evidence="1 2">2016Iso1</strain>
    </source>
</reference>
<organism evidence="1 2">
    <name type="scientific">Chimaeribacter arupi</name>
    <dbReference type="NCBI Taxonomy" id="2060066"/>
    <lineage>
        <taxon>Bacteria</taxon>
        <taxon>Pseudomonadati</taxon>
        <taxon>Pseudomonadota</taxon>
        <taxon>Gammaproteobacteria</taxon>
        <taxon>Enterobacterales</taxon>
        <taxon>Yersiniaceae</taxon>
        <taxon>Chimaeribacter</taxon>
    </lineage>
</organism>
<dbReference type="Proteomes" id="UP000234626">
    <property type="component" value="Unassembled WGS sequence"/>
</dbReference>
<name>A0A2N5EIL1_9GAMM</name>
<comment type="caution">
    <text evidence="1">The sequence shown here is derived from an EMBL/GenBank/DDBJ whole genome shotgun (WGS) entry which is preliminary data.</text>
</comment>
<evidence type="ECO:0000313" key="2">
    <source>
        <dbReference type="Proteomes" id="UP000234626"/>
    </source>
</evidence>
<accession>A0A2N5EIL1</accession>
<evidence type="ECO:0000313" key="1">
    <source>
        <dbReference type="EMBL" id="PLR44757.1"/>
    </source>
</evidence>
<dbReference type="AlphaFoldDB" id="A0A2N5EIL1"/>